<feature type="domain" description="OmpA-like" evidence="2">
    <location>
        <begin position="372"/>
        <end position="489"/>
    </location>
</feature>
<evidence type="ECO:0000256" key="1">
    <source>
        <dbReference type="PROSITE-ProRule" id="PRU00473"/>
    </source>
</evidence>
<keyword evidence="1" id="KW-0472">Membrane</keyword>
<dbReference type="Proteomes" id="UP000436822">
    <property type="component" value="Unassembled WGS sequence"/>
</dbReference>
<evidence type="ECO:0000313" key="4">
    <source>
        <dbReference type="Proteomes" id="UP000436822"/>
    </source>
</evidence>
<accession>A0A6N6JGS8</accession>
<dbReference type="CDD" id="cd07185">
    <property type="entry name" value="OmpA_C-like"/>
    <property type="match status" value="1"/>
</dbReference>
<dbReference type="Gene3D" id="3.40.190.10">
    <property type="entry name" value="Periplasmic binding protein-like II"/>
    <property type="match status" value="2"/>
</dbReference>
<gene>
    <name evidence="3" type="ORF">KIN_15720</name>
</gene>
<dbReference type="Gene3D" id="3.30.1330.60">
    <property type="entry name" value="OmpA-like domain"/>
    <property type="match status" value="1"/>
</dbReference>
<dbReference type="InterPro" id="IPR050330">
    <property type="entry name" value="Bact_OuterMem_StrucFunc"/>
</dbReference>
<keyword evidence="4" id="KW-1185">Reference proteome</keyword>
<dbReference type="InterPro" id="IPR036737">
    <property type="entry name" value="OmpA-like_sf"/>
</dbReference>
<sequence length="489" mass="53330">MSGTRAHLLALVLTIASAGWVWAEDVLLTSKDGAFRLDGTILSFDREVIRIDTVYGPLTVNREGVECTGIGCPAPDAIPLTVISGASRVGDVLMPALIRAFAASRGLSVDLIRLDPRTERFVLSRDDAAVSHFDLRQTTTREGFADLIAAEADIVMALREPTQTEQELAAEAEMGDLTDPRHIRVIALDGLVPTDPVGKIDSVSAEKLSFAYLRGSPSGAYARGYAEWLAVWRDGVSALDQVAALGQSDLGSETSGIGVAPFSSVDLGAVLPITGTCGITHRATQASLRTEDYPLTMPIMLYTPARKLPQHARAFLSYLQGDRANRIVRRSGFVDLALQRFDLAGQGLRLARGISNARDRQTWRELQRFVEDVRGFDRISMTFRFRDGTARLDAQSEENLSRFAQLLERGRFDGRQIKLIGFSDGVGPAEDNRDLSEDRAASVLDSVTRRLDASSVKLSAAGFGEILPVACDDTPWGRALNRRVEIWVD</sequence>
<proteinExistence type="predicted"/>
<dbReference type="OrthoDB" id="9790048at2"/>
<dbReference type="PANTHER" id="PTHR30329:SF21">
    <property type="entry name" value="LIPOPROTEIN YIAD-RELATED"/>
    <property type="match status" value="1"/>
</dbReference>
<dbReference type="AlphaFoldDB" id="A0A6N6JGS8"/>
<name>A0A6N6JGS8_9RHOB</name>
<dbReference type="PROSITE" id="PS51123">
    <property type="entry name" value="OMPA_2"/>
    <property type="match status" value="1"/>
</dbReference>
<reference evidence="3 4" key="1">
    <citation type="submission" date="2019-12" db="EMBL/GenBank/DDBJ databases">
        <title>Litoreibacter badius sp. nov., a novel bacteriochlorophyll a-containing bacterium in the genus Litoreibacter.</title>
        <authorList>
            <person name="Kanamuro M."/>
            <person name="Takabe Y."/>
            <person name="Mori K."/>
            <person name="Takaichi S."/>
            <person name="Hanada S."/>
        </authorList>
    </citation>
    <scope>NUCLEOTIDE SEQUENCE [LARGE SCALE GENOMIC DNA]</scope>
    <source>
        <strain evidence="3 4">K6</strain>
    </source>
</reference>
<comment type="caution">
    <text evidence="3">The sequence shown here is derived from an EMBL/GenBank/DDBJ whole genome shotgun (WGS) entry which is preliminary data.</text>
</comment>
<dbReference type="EMBL" id="BLJE01000002">
    <property type="protein sequence ID" value="GFE64498.1"/>
    <property type="molecule type" value="Genomic_DNA"/>
</dbReference>
<dbReference type="PANTHER" id="PTHR30329">
    <property type="entry name" value="STATOR ELEMENT OF FLAGELLAR MOTOR COMPLEX"/>
    <property type="match status" value="1"/>
</dbReference>
<dbReference type="InterPro" id="IPR006665">
    <property type="entry name" value="OmpA-like"/>
</dbReference>
<protein>
    <submittedName>
        <fullName evidence="3">OmpA family protein</fullName>
    </submittedName>
</protein>
<dbReference type="SUPFAM" id="SSF103088">
    <property type="entry name" value="OmpA-like"/>
    <property type="match status" value="1"/>
</dbReference>
<organism evidence="3 4">
    <name type="scientific">Litoreibacter roseus</name>
    <dbReference type="NCBI Taxonomy" id="2601869"/>
    <lineage>
        <taxon>Bacteria</taxon>
        <taxon>Pseudomonadati</taxon>
        <taxon>Pseudomonadota</taxon>
        <taxon>Alphaproteobacteria</taxon>
        <taxon>Rhodobacterales</taxon>
        <taxon>Roseobacteraceae</taxon>
        <taxon>Litoreibacter</taxon>
    </lineage>
</organism>
<evidence type="ECO:0000313" key="3">
    <source>
        <dbReference type="EMBL" id="GFE64498.1"/>
    </source>
</evidence>
<dbReference type="SUPFAM" id="SSF53850">
    <property type="entry name" value="Periplasmic binding protein-like II"/>
    <property type="match status" value="1"/>
</dbReference>
<dbReference type="Pfam" id="PF00691">
    <property type="entry name" value="OmpA"/>
    <property type="match status" value="1"/>
</dbReference>
<evidence type="ECO:0000259" key="2">
    <source>
        <dbReference type="PROSITE" id="PS51123"/>
    </source>
</evidence>
<dbReference type="RefSeq" id="WP_159805727.1">
    <property type="nucleotide sequence ID" value="NZ_BLJE01000002.1"/>
</dbReference>
<dbReference type="GO" id="GO:0016020">
    <property type="term" value="C:membrane"/>
    <property type="evidence" value="ECO:0007669"/>
    <property type="project" value="UniProtKB-UniRule"/>
</dbReference>